<comment type="similarity">
    <text evidence="1">Belongs to the gamma-glutamylcyclotransferase family. ChaC subfamily.</text>
</comment>
<accession>A0A8R1TX77</accession>
<dbReference type="Pfam" id="PF04752">
    <property type="entry name" value="ChaC"/>
    <property type="match status" value="1"/>
</dbReference>
<evidence type="ECO:0000256" key="3">
    <source>
        <dbReference type="ARBA" id="ARBA00023239"/>
    </source>
</evidence>
<dbReference type="GO" id="GO:0006751">
    <property type="term" value="P:glutathione catabolic process"/>
    <property type="evidence" value="ECO:0007669"/>
    <property type="project" value="InterPro"/>
</dbReference>
<sequence>MWIFGYGSLLWYTDFPYQNVVPGIVRGYSRRFWQLSPDHRGTASSVGSFSTTLTLVPDEKGSCWGLAYEVAEEQASNTIKYLDVREKAGYLRKEVMFYPDNGGPFFPINVYLAAEEQNPYFTGPTDEKSIVHAILKARGLSGTNIEYVLRLAECVHRMAPHINDEHLFTIEKKVVEECRQLNIQDDYLASYLDQHQKYQTESHNKTVN</sequence>
<evidence type="ECO:0000256" key="1">
    <source>
        <dbReference type="ARBA" id="ARBA00009662"/>
    </source>
</evidence>
<evidence type="ECO:0000256" key="6">
    <source>
        <dbReference type="ARBA" id="ARBA00048073"/>
    </source>
</evidence>
<dbReference type="PANTHER" id="PTHR12192">
    <property type="entry name" value="CATION TRANSPORT PROTEIN CHAC-RELATED"/>
    <property type="match status" value="1"/>
</dbReference>
<evidence type="ECO:0000256" key="4">
    <source>
        <dbReference type="ARBA" id="ARBA00043195"/>
    </source>
</evidence>
<dbReference type="AlphaFoldDB" id="A0A8R1TX77"/>
<dbReference type="GO" id="GO:0005737">
    <property type="term" value="C:cytoplasm"/>
    <property type="evidence" value="ECO:0007669"/>
    <property type="project" value="TreeGrafter"/>
</dbReference>
<evidence type="ECO:0000256" key="5">
    <source>
        <dbReference type="ARBA" id="ARBA00045227"/>
    </source>
</evidence>
<dbReference type="SUPFAM" id="SSF110857">
    <property type="entry name" value="Gamma-glutamyl cyclotransferase-like"/>
    <property type="match status" value="1"/>
</dbReference>
<proteinExistence type="inferred from homology"/>
<protein>
    <recommendedName>
        <fullName evidence="2">glutathione-specific gamma-glutamylcyclotransferase</fullName>
        <ecNumber evidence="2">4.3.2.7</ecNumber>
    </recommendedName>
    <alternativeName>
        <fullName evidence="4">Cation transport regulator-like protein 2</fullName>
    </alternativeName>
</protein>
<keyword evidence="8" id="KW-1185">Reference proteome</keyword>
<evidence type="ECO:0000313" key="8">
    <source>
        <dbReference type="Proteomes" id="UP000024404"/>
    </source>
</evidence>
<dbReference type="CDD" id="cd06661">
    <property type="entry name" value="GGCT_like"/>
    <property type="match status" value="1"/>
</dbReference>
<comment type="function">
    <text evidence="5">Catalyzes the cleavage of glutathione into 5-oxo-L-proline and a Cys-Gly dipeptide. Acts specifically on glutathione, but not on other gamma-glutamyl peptides.</text>
</comment>
<organism evidence="7 8">
    <name type="scientific">Onchocerca volvulus</name>
    <dbReference type="NCBI Taxonomy" id="6282"/>
    <lineage>
        <taxon>Eukaryota</taxon>
        <taxon>Metazoa</taxon>
        <taxon>Ecdysozoa</taxon>
        <taxon>Nematoda</taxon>
        <taxon>Chromadorea</taxon>
        <taxon>Rhabditida</taxon>
        <taxon>Spirurina</taxon>
        <taxon>Spiruromorpha</taxon>
        <taxon>Filarioidea</taxon>
        <taxon>Onchocercidae</taxon>
        <taxon>Onchocerca</taxon>
    </lineage>
</organism>
<dbReference type="InterPro" id="IPR036568">
    <property type="entry name" value="GGCT-like_sf"/>
</dbReference>
<reference evidence="7" key="2">
    <citation type="submission" date="2022-06" db="UniProtKB">
        <authorList>
            <consortium name="EnsemblMetazoa"/>
        </authorList>
    </citation>
    <scope>IDENTIFICATION</scope>
</reference>
<evidence type="ECO:0000313" key="7">
    <source>
        <dbReference type="EnsemblMetazoa" id="OVOC7234.1"/>
    </source>
</evidence>
<name>A0A8R1TX77_ONCVO</name>
<dbReference type="EC" id="4.3.2.7" evidence="2"/>
<evidence type="ECO:0000256" key="2">
    <source>
        <dbReference type="ARBA" id="ARBA00012344"/>
    </source>
</evidence>
<keyword evidence="3" id="KW-0456">Lyase</keyword>
<dbReference type="Proteomes" id="UP000024404">
    <property type="component" value="Unassembled WGS sequence"/>
</dbReference>
<dbReference type="EMBL" id="CMVM020000190">
    <property type="status" value="NOT_ANNOTATED_CDS"/>
    <property type="molecule type" value="Genomic_DNA"/>
</dbReference>
<dbReference type="PANTHER" id="PTHR12192:SF2">
    <property type="entry name" value="GLUTATHIONE-SPECIFIC GAMMA-GLUTAMYLCYCLOTRANSFERASE 2"/>
    <property type="match status" value="1"/>
</dbReference>
<dbReference type="OMA" id="VHRMAPH"/>
<comment type="catalytic activity">
    <reaction evidence="6">
        <text>glutathione = L-cysteinylglycine + 5-oxo-L-proline</text>
        <dbReference type="Rhea" id="RHEA:47724"/>
        <dbReference type="ChEBI" id="CHEBI:57925"/>
        <dbReference type="ChEBI" id="CHEBI:58402"/>
        <dbReference type="ChEBI" id="CHEBI:61694"/>
        <dbReference type="EC" id="4.3.2.7"/>
    </reaction>
</comment>
<dbReference type="InterPro" id="IPR006840">
    <property type="entry name" value="ChaC"/>
</dbReference>
<dbReference type="GO" id="GO:0061928">
    <property type="term" value="F:glutathione specific gamma-glutamylcyclotransferase activity"/>
    <property type="evidence" value="ECO:0007669"/>
    <property type="project" value="UniProtKB-EC"/>
</dbReference>
<dbReference type="Gene3D" id="3.10.490.10">
    <property type="entry name" value="Gamma-glutamyl cyclotransferase-like"/>
    <property type="match status" value="1"/>
</dbReference>
<dbReference type="EnsemblMetazoa" id="OVOC7234.1">
    <property type="protein sequence ID" value="OVOC7234.1"/>
    <property type="gene ID" value="WBGene00244043"/>
</dbReference>
<dbReference type="InterPro" id="IPR013024">
    <property type="entry name" value="GGCT-like"/>
</dbReference>
<reference evidence="8" key="1">
    <citation type="submission" date="2013-10" db="EMBL/GenBank/DDBJ databases">
        <title>Genome sequencing of Onchocerca volvulus.</title>
        <authorList>
            <person name="Cotton J."/>
            <person name="Tsai J."/>
            <person name="Stanley E."/>
            <person name="Tracey A."/>
            <person name="Holroyd N."/>
            <person name="Lustigman S."/>
            <person name="Berriman M."/>
        </authorList>
    </citation>
    <scope>NUCLEOTIDE SEQUENCE</scope>
</reference>